<keyword evidence="14" id="KW-1185">Reference proteome</keyword>
<keyword evidence="5" id="KW-0547">Nucleotide-binding</keyword>
<feature type="domain" description="Response regulatory" evidence="11">
    <location>
        <begin position="522"/>
        <end position="635"/>
    </location>
</feature>
<evidence type="ECO:0000256" key="9">
    <source>
        <dbReference type="PROSITE-ProRule" id="PRU00169"/>
    </source>
</evidence>
<evidence type="ECO:0000256" key="6">
    <source>
        <dbReference type="ARBA" id="ARBA00022777"/>
    </source>
</evidence>
<dbReference type="Pfam" id="PF02518">
    <property type="entry name" value="HATPase_c"/>
    <property type="match status" value="1"/>
</dbReference>
<dbReference type="Pfam" id="PF00512">
    <property type="entry name" value="HisKA"/>
    <property type="match status" value="1"/>
</dbReference>
<evidence type="ECO:0000256" key="5">
    <source>
        <dbReference type="ARBA" id="ARBA00022741"/>
    </source>
</evidence>
<evidence type="ECO:0000259" key="11">
    <source>
        <dbReference type="PROSITE" id="PS50110"/>
    </source>
</evidence>
<evidence type="ECO:0000256" key="3">
    <source>
        <dbReference type="ARBA" id="ARBA00022553"/>
    </source>
</evidence>
<dbReference type="OrthoDB" id="9792270at2"/>
<dbReference type="InterPro" id="IPR001789">
    <property type="entry name" value="Sig_transdc_resp-reg_receiver"/>
</dbReference>
<dbReference type="EC" id="2.7.13.3" evidence="2"/>
<evidence type="ECO:0000256" key="2">
    <source>
        <dbReference type="ARBA" id="ARBA00012438"/>
    </source>
</evidence>
<dbReference type="SMART" id="SM00387">
    <property type="entry name" value="HATPase_c"/>
    <property type="match status" value="1"/>
</dbReference>
<dbReference type="PRINTS" id="PR00344">
    <property type="entry name" value="BCTRLSENSOR"/>
</dbReference>
<dbReference type="Gene3D" id="3.30.450.20">
    <property type="entry name" value="PAS domain"/>
    <property type="match status" value="2"/>
</dbReference>
<gene>
    <name evidence="13" type="ORF">EZ216_04330</name>
</gene>
<name>A0A4Z0CDS3_9BURK</name>
<dbReference type="Pfam" id="PF08448">
    <property type="entry name" value="PAS_4"/>
    <property type="match status" value="1"/>
</dbReference>
<feature type="modified residue" description="4-aspartylphosphate" evidence="9">
    <location>
        <position position="572"/>
    </location>
</feature>
<evidence type="ECO:0000256" key="4">
    <source>
        <dbReference type="ARBA" id="ARBA00022679"/>
    </source>
</evidence>
<dbReference type="Pfam" id="PF08447">
    <property type="entry name" value="PAS_3"/>
    <property type="match status" value="1"/>
</dbReference>
<dbReference type="NCBIfam" id="TIGR00229">
    <property type="entry name" value="sensory_box"/>
    <property type="match status" value="1"/>
</dbReference>
<accession>A0A4Z0CDS3</accession>
<dbReference type="SMART" id="SM00091">
    <property type="entry name" value="PAS"/>
    <property type="match status" value="2"/>
</dbReference>
<dbReference type="Gene3D" id="3.30.565.10">
    <property type="entry name" value="Histidine kinase-like ATPase, C-terminal domain"/>
    <property type="match status" value="1"/>
</dbReference>
<dbReference type="RefSeq" id="WP_135248325.1">
    <property type="nucleotide sequence ID" value="NZ_SMLK01000001.1"/>
</dbReference>
<reference evidence="13 14" key="1">
    <citation type="submission" date="2019-03" db="EMBL/GenBank/DDBJ databases">
        <title>Ramlibacter sp. 18x22-1, whole genome shotgun sequence.</title>
        <authorList>
            <person name="Zhang X."/>
            <person name="Feng G."/>
            <person name="Zhu H."/>
        </authorList>
    </citation>
    <scope>NUCLEOTIDE SEQUENCE [LARGE SCALE GENOMIC DNA]</scope>
    <source>
        <strain evidence="13 14">18x22-1</strain>
    </source>
</reference>
<evidence type="ECO:0000313" key="13">
    <source>
        <dbReference type="EMBL" id="TFZ08389.1"/>
    </source>
</evidence>
<dbReference type="InterPro" id="IPR036097">
    <property type="entry name" value="HisK_dim/P_sf"/>
</dbReference>
<dbReference type="PROSITE" id="PS50110">
    <property type="entry name" value="RESPONSE_REGULATORY"/>
    <property type="match status" value="1"/>
</dbReference>
<evidence type="ECO:0000256" key="7">
    <source>
        <dbReference type="ARBA" id="ARBA00022840"/>
    </source>
</evidence>
<dbReference type="Gene3D" id="1.10.287.130">
    <property type="match status" value="1"/>
</dbReference>
<evidence type="ECO:0000259" key="12">
    <source>
        <dbReference type="PROSITE" id="PS50112"/>
    </source>
</evidence>
<dbReference type="PANTHER" id="PTHR43065">
    <property type="entry name" value="SENSOR HISTIDINE KINASE"/>
    <property type="match status" value="1"/>
</dbReference>
<dbReference type="InterPro" id="IPR035965">
    <property type="entry name" value="PAS-like_dom_sf"/>
</dbReference>
<evidence type="ECO:0000259" key="10">
    <source>
        <dbReference type="PROSITE" id="PS50109"/>
    </source>
</evidence>
<dbReference type="AlphaFoldDB" id="A0A4Z0CDS3"/>
<dbReference type="CDD" id="cd00130">
    <property type="entry name" value="PAS"/>
    <property type="match status" value="2"/>
</dbReference>
<dbReference type="Proteomes" id="UP000297839">
    <property type="component" value="Unassembled WGS sequence"/>
</dbReference>
<keyword evidence="4" id="KW-0808">Transferase</keyword>
<dbReference type="CDD" id="cd00082">
    <property type="entry name" value="HisKA"/>
    <property type="match status" value="1"/>
</dbReference>
<keyword evidence="3 9" id="KW-0597">Phosphoprotein</keyword>
<dbReference type="SMART" id="SM00388">
    <property type="entry name" value="HisKA"/>
    <property type="match status" value="1"/>
</dbReference>
<evidence type="ECO:0000256" key="1">
    <source>
        <dbReference type="ARBA" id="ARBA00000085"/>
    </source>
</evidence>
<dbReference type="InterPro" id="IPR013655">
    <property type="entry name" value="PAS_fold_3"/>
</dbReference>
<dbReference type="InterPro" id="IPR011006">
    <property type="entry name" value="CheY-like_superfamily"/>
</dbReference>
<dbReference type="PROSITE" id="PS50112">
    <property type="entry name" value="PAS"/>
    <property type="match status" value="1"/>
</dbReference>
<organism evidence="13 14">
    <name type="scientific">Ramlibacter humi</name>
    <dbReference type="NCBI Taxonomy" id="2530451"/>
    <lineage>
        <taxon>Bacteria</taxon>
        <taxon>Pseudomonadati</taxon>
        <taxon>Pseudomonadota</taxon>
        <taxon>Betaproteobacteria</taxon>
        <taxon>Burkholderiales</taxon>
        <taxon>Comamonadaceae</taxon>
        <taxon>Ramlibacter</taxon>
    </lineage>
</organism>
<dbReference type="InterPro" id="IPR005467">
    <property type="entry name" value="His_kinase_dom"/>
</dbReference>
<dbReference type="InterPro" id="IPR003661">
    <property type="entry name" value="HisK_dim/P_dom"/>
</dbReference>
<keyword evidence="8" id="KW-0902">Two-component regulatory system</keyword>
<dbReference type="SUPFAM" id="SSF55785">
    <property type="entry name" value="PYP-like sensor domain (PAS domain)"/>
    <property type="match status" value="2"/>
</dbReference>
<dbReference type="InterPro" id="IPR013656">
    <property type="entry name" value="PAS_4"/>
</dbReference>
<comment type="catalytic activity">
    <reaction evidence="1">
        <text>ATP + protein L-histidine = ADP + protein N-phospho-L-histidine.</text>
        <dbReference type="EC" id="2.7.13.3"/>
    </reaction>
</comment>
<keyword evidence="7" id="KW-0067">ATP-binding</keyword>
<feature type="domain" description="Histidine kinase" evidence="10">
    <location>
        <begin position="289"/>
        <end position="510"/>
    </location>
</feature>
<dbReference type="SUPFAM" id="SSF47384">
    <property type="entry name" value="Homodimeric domain of signal transducing histidine kinase"/>
    <property type="match status" value="1"/>
</dbReference>
<feature type="domain" description="PAS" evidence="12">
    <location>
        <begin position="155"/>
        <end position="225"/>
    </location>
</feature>
<evidence type="ECO:0000313" key="14">
    <source>
        <dbReference type="Proteomes" id="UP000297839"/>
    </source>
</evidence>
<proteinExistence type="predicted"/>
<dbReference type="Gene3D" id="3.40.50.2300">
    <property type="match status" value="1"/>
</dbReference>
<dbReference type="PANTHER" id="PTHR43065:SF46">
    <property type="entry name" value="C4-DICARBOXYLATE TRANSPORT SENSOR PROTEIN DCTB"/>
    <property type="match status" value="1"/>
</dbReference>
<dbReference type="EMBL" id="SMLK01000001">
    <property type="protein sequence ID" value="TFZ08389.1"/>
    <property type="molecule type" value="Genomic_DNA"/>
</dbReference>
<dbReference type="InterPro" id="IPR000014">
    <property type="entry name" value="PAS"/>
</dbReference>
<dbReference type="GO" id="GO:0000155">
    <property type="term" value="F:phosphorelay sensor kinase activity"/>
    <property type="evidence" value="ECO:0007669"/>
    <property type="project" value="InterPro"/>
</dbReference>
<dbReference type="InterPro" id="IPR003594">
    <property type="entry name" value="HATPase_dom"/>
</dbReference>
<dbReference type="Pfam" id="PF00072">
    <property type="entry name" value="Response_reg"/>
    <property type="match status" value="1"/>
</dbReference>
<dbReference type="SMART" id="SM00448">
    <property type="entry name" value="REC"/>
    <property type="match status" value="1"/>
</dbReference>
<dbReference type="SUPFAM" id="SSF52172">
    <property type="entry name" value="CheY-like"/>
    <property type="match status" value="1"/>
</dbReference>
<dbReference type="PROSITE" id="PS50109">
    <property type="entry name" value="HIS_KIN"/>
    <property type="match status" value="1"/>
</dbReference>
<dbReference type="SUPFAM" id="SSF55874">
    <property type="entry name" value="ATPase domain of HSP90 chaperone/DNA topoisomerase II/histidine kinase"/>
    <property type="match status" value="1"/>
</dbReference>
<keyword evidence="6" id="KW-0418">Kinase</keyword>
<sequence>MGGNDASAMEPEAARLRALCDALLADRPSARWSASEAGTFIEPQLAWERYTGQPPSEHLGMGWIDAIHPDDHASARAAWTQARLDRRPFQATYRLRSARLGGRHAQVVSRAAPVAGPDGLPAEWAGVTVELAQGELSVTELQQVKEALAQRVHAQTQELRRIFDLSLDILMSMGADGRLIMVSPSFERVMGVPADKAAGQHFSVFVPPQEIERIESEIGLILGGRDAVDFETRVHHGDGTERIVSWRAAAVRGDARFYAVGRDVTEQKQAEQSRIRAERLEAIGRLTGGIAHDFNNILAAITGYLEVGLRASPQPEVRKVLDAGLDASRRGAKIVGQLLSFARRKDVALQAFDLNELVEGLQPLVQQAARGGLSIELELEPGLPEVLADPTQVEMVVLNLCLNSRDAMPSGGTLKLRTWHHEVAAGPLGRGDLKPGAYAGLSVIDDGMGMDAETLTRCFEPFFTTKGPGRGTGLGLAQALGVVQHCGGTMRVDSTPEHGTRVDVFLPRAPVAEPPAEPGPMRVLVVDDHPDVLDAMVALLEILGFAVLSAPEGRTALALLEQHADIGVVLTDFNMPGMNGAELLEAAWRSRPGIPGIVMTGEVDLRSIRARLPGTEVLQKPLNPARLEAQLLAAGNRTQPGRPATAEPQPQPH</sequence>
<dbReference type="InterPro" id="IPR036890">
    <property type="entry name" value="HATPase_C_sf"/>
</dbReference>
<evidence type="ECO:0000256" key="8">
    <source>
        <dbReference type="ARBA" id="ARBA00023012"/>
    </source>
</evidence>
<dbReference type="InterPro" id="IPR004358">
    <property type="entry name" value="Sig_transdc_His_kin-like_C"/>
</dbReference>
<protein>
    <recommendedName>
        <fullName evidence="2">histidine kinase</fullName>
        <ecNumber evidence="2">2.7.13.3</ecNumber>
    </recommendedName>
</protein>
<dbReference type="GO" id="GO:0005524">
    <property type="term" value="F:ATP binding"/>
    <property type="evidence" value="ECO:0007669"/>
    <property type="project" value="UniProtKB-KW"/>
</dbReference>
<comment type="caution">
    <text evidence="13">The sequence shown here is derived from an EMBL/GenBank/DDBJ whole genome shotgun (WGS) entry which is preliminary data.</text>
</comment>